<dbReference type="AlphaFoldDB" id="A0A376B194"/>
<evidence type="ECO:0000259" key="3">
    <source>
        <dbReference type="Pfam" id="PF10304"/>
    </source>
</evidence>
<dbReference type="Proteomes" id="UP000262825">
    <property type="component" value="Unassembled WGS sequence"/>
</dbReference>
<dbReference type="PANTHER" id="PTHR20959">
    <property type="entry name" value="TRANSPORT AND GOLGI ORGANIZATION PROTEIN 6 FAMILY MEMBER"/>
    <property type="match status" value="1"/>
</dbReference>
<dbReference type="SUPFAM" id="SSF48371">
    <property type="entry name" value="ARM repeat"/>
    <property type="match status" value="1"/>
</dbReference>
<evidence type="ECO:0000256" key="2">
    <source>
        <dbReference type="SAM" id="MobiDB-lite"/>
    </source>
</evidence>
<comment type="similarity">
    <text evidence="1">Belongs to the Tango6 family.</text>
</comment>
<gene>
    <name evidence="5" type="ORF">SCODWIG_00216</name>
</gene>
<dbReference type="InterPro" id="IPR016024">
    <property type="entry name" value="ARM-type_fold"/>
</dbReference>
<reference evidence="6" key="1">
    <citation type="submission" date="2018-06" db="EMBL/GenBank/DDBJ databases">
        <authorList>
            <person name="Guldener U."/>
        </authorList>
    </citation>
    <scope>NUCLEOTIDE SEQUENCE [LARGE SCALE GENOMIC DNA]</scope>
    <source>
        <strain evidence="6">UTAD17</strain>
    </source>
</reference>
<dbReference type="Pfam" id="PF10304">
    <property type="entry name" value="RTP1_C2"/>
    <property type="match status" value="1"/>
</dbReference>
<sequence length="994" mass="114512">MSKDDTNNCDHISTKDVKIDDLLRRKPQFTKNTPIDNFFQDLDTNYLQKIKTTSIETFCYEDCGFSSPLEFVNELISKLLTLNKLLLDNQANEENCKKKETLLPISLHDMKYFELLVNLIIIQGIYANLPDGVGIPMEQRNLQDFKNTYRNKIFKISGSRTSKQNISCLKSIVMALYNGILKPESSSIIKELFLKGTGYSDILVGMLVLSLYDTDDHAYMTEEFENLESMQKTYNLYELYTVLFQSTAHLQVKQEFLNRLTTLPLKRCKDGVISLAEFILLDREQENEFRMDNLTKFVMLLTSKPKNIKSVEYFNKLFPQIRDGLTNINNSILVTSLNAVITDFYFKNKRIIYDFLFQPIYDVLFNLKKKPIGIKQLNDTINILISLSKQTNMELLKDLINKYNEYDFYLSLWRYANFVKTHPLPQSKDYHKIILNLIKTFMELTGTYKDLSYLILNFCTIDEYNEKWGVLFMDLEANLPKIILGKPSDIDILMANKTNKEGENHYTVKKLQQKFVNLDNNVNLFIELLKLINQHEITSDVFLSVLNRWVRNNEGAREDNTDASILVLSDLKLLEKMNQEFQTDIAKNPEEILALIYNLLDLRELEEQHNVGVAKHTKTCDNIPDSDDEDDETEDETPVDDSNDIFLLLLQLLSNIISVSDPQFVSETSLETLILIKTRLLAKFPQDRQATSLALRIEDICCSKEKLNNCTNGSNNDAEDADDKEILRKAIININDPLVPIRAQGLYMLRSLILNKSDVIDLGFVVDLHIHQLHDKDPFIYLNVIKGLVGLCEFKPAESLDILINYYRNKDSKKISLDDNLKIGEVLINYINLQNELFTGEGANKIIEVCLEKIRKGDNNISVDNRLRMSAMSLLGACLQVNASGLNPTYVSEILDCSFGILKFENDGETSKLMRRSAIHVIHDLLYNSGLENFPSEYSGANLQEILTYTRSKETDYLVCEQIDQVLKLIDEFIREYLKIDETGNSLLNNLKIK</sequence>
<dbReference type="InterPro" id="IPR019451">
    <property type="entry name" value="Rtp1_C1"/>
</dbReference>
<evidence type="ECO:0000256" key="1">
    <source>
        <dbReference type="ARBA" id="ARBA00005724"/>
    </source>
</evidence>
<dbReference type="Pfam" id="PF10363">
    <property type="entry name" value="RTP1_C1"/>
    <property type="match status" value="1"/>
</dbReference>
<name>A0A376B194_9ASCO</name>
<dbReference type="GO" id="GO:0009306">
    <property type="term" value="P:protein secretion"/>
    <property type="evidence" value="ECO:0007669"/>
    <property type="project" value="TreeGrafter"/>
</dbReference>
<proteinExistence type="inferred from homology"/>
<dbReference type="PANTHER" id="PTHR20959:SF1">
    <property type="entry name" value="TRANSPORT AND GOLGI ORGANIZATION PROTEIN 6 HOMOLOG"/>
    <property type="match status" value="1"/>
</dbReference>
<feature type="compositionally biased region" description="Acidic residues" evidence="2">
    <location>
        <begin position="624"/>
        <end position="639"/>
    </location>
</feature>
<dbReference type="EMBL" id="UFAJ01000015">
    <property type="protein sequence ID" value="SSD58455.1"/>
    <property type="molecule type" value="Genomic_DNA"/>
</dbReference>
<feature type="domain" description="RNA polymerase II assembly factor Rtp1 C-terminal" evidence="3">
    <location>
        <begin position="947"/>
        <end position="972"/>
    </location>
</feature>
<dbReference type="VEuPathDB" id="FungiDB:SCODWIG_00216"/>
<evidence type="ECO:0000259" key="4">
    <source>
        <dbReference type="Pfam" id="PF10363"/>
    </source>
</evidence>
<feature type="region of interest" description="Disordered" evidence="2">
    <location>
        <begin position="616"/>
        <end position="639"/>
    </location>
</feature>
<evidence type="ECO:0000313" key="6">
    <source>
        <dbReference type="Proteomes" id="UP000262825"/>
    </source>
</evidence>
<protein>
    <submittedName>
        <fullName evidence="5">Uncharacterized protein</fullName>
    </submittedName>
</protein>
<dbReference type="InterPro" id="IPR019414">
    <property type="entry name" value="Rtp1_C2"/>
</dbReference>
<keyword evidence="6" id="KW-1185">Reference proteome</keyword>
<organism evidence="5 6">
    <name type="scientific">Saccharomycodes ludwigii</name>
    <dbReference type="NCBI Taxonomy" id="36035"/>
    <lineage>
        <taxon>Eukaryota</taxon>
        <taxon>Fungi</taxon>
        <taxon>Dikarya</taxon>
        <taxon>Ascomycota</taxon>
        <taxon>Saccharomycotina</taxon>
        <taxon>Saccharomycetes</taxon>
        <taxon>Saccharomycodales</taxon>
        <taxon>Saccharomycodaceae</taxon>
        <taxon>Saccharomycodes</taxon>
    </lineage>
</organism>
<feature type="domain" description="RNA polymerase II assembly factor Rtp1 C-terminal" evidence="4">
    <location>
        <begin position="728"/>
        <end position="836"/>
    </location>
</feature>
<dbReference type="InterPro" id="IPR039600">
    <property type="entry name" value="TANGO6/Rtp1"/>
</dbReference>
<accession>A0A376B194</accession>
<evidence type="ECO:0000313" key="5">
    <source>
        <dbReference type="EMBL" id="SSD58455.1"/>
    </source>
</evidence>